<protein>
    <submittedName>
        <fullName evidence="1">Gag polyprotein</fullName>
    </submittedName>
</protein>
<name>A0A5B6VWX8_9ROSI</name>
<reference evidence="2" key="1">
    <citation type="journal article" date="2019" name="Plant Biotechnol. J.">
        <title>Genome sequencing of the Australian wild diploid species Gossypium australe highlights disease resistance and delayed gland morphogenesis.</title>
        <authorList>
            <person name="Cai Y."/>
            <person name="Cai X."/>
            <person name="Wang Q."/>
            <person name="Wang P."/>
            <person name="Zhang Y."/>
            <person name="Cai C."/>
            <person name="Xu Y."/>
            <person name="Wang K."/>
            <person name="Zhou Z."/>
            <person name="Wang C."/>
            <person name="Geng S."/>
            <person name="Li B."/>
            <person name="Dong Q."/>
            <person name="Hou Y."/>
            <person name="Wang H."/>
            <person name="Ai P."/>
            <person name="Liu Z."/>
            <person name="Yi F."/>
            <person name="Sun M."/>
            <person name="An G."/>
            <person name="Cheng J."/>
            <person name="Zhang Y."/>
            <person name="Shi Q."/>
            <person name="Xie Y."/>
            <person name="Shi X."/>
            <person name="Chang Y."/>
            <person name="Huang F."/>
            <person name="Chen Y."/>
            <person name="Hong S."/>
            <person name="Mi L."/>
            <person name="Sun Q."/>
            <person name="Zhang L."/>
            <person name="Zhou B."/>
            <person name="Peng R."/>
            <person name="Zhang X."/>
            <person name="Liu F."/>
        </authorList>
    </citation>
    <scope>NUCLEOTIDE SEQUENCE [LARGE SCALE GENOMIC DNA]</scope>
    <source>
        <strain evidence="2">cv. PA1801</strain>
    </source>
</reference>
<proteinExistence type="predicted"/>
<sequence>MKNRVKNKYLHLRKVDVWARTVLLGLLVREQKIRLYVTEKKQPIESTEYDIQVTNPLGQSVTVNLVCRKCPLKIKSCEFSTDLMLLPFREFDVVLGMD</sequence>
<dbReference type="Pfam" id="PF08284">
    <property type="entry name" value="RVP_2"/>
    <property type="match status" value="1"/>
</dbReference>
<dbReference type="Proteomes" id="UP000325315">
    <property type="component" value="Unassembled WGS sequence"/>
</dbReference>
<comment type="caution">
    <text evidence="1">The sequence shown here is derived from an EMBL/GenBank/DDBJ whole genome shotgun (WGS) entry which is preliminary data.</text>
</comment>
<gene>
    <name evidence="1" type="ORF">EPI10_023808</name>
</gene>
<dbReference type="AlphaFoldDB" id="A0A5B6VWX8"/>
<organism evidence="1 2">
    <name type="scientific">Gossypium australe</name>
    <dbReference type="NCBI Taxonomy" id="47621"/>
    <lineage>
        <taxon>Eukaryota</taxon>
        <taxon>Viridiplantae</taxon>
        <taxon>Streptophyta</taxon>
        <taxon>Embryophyta</taxon>
        <taxon>Tracheophyta</taxon>
        <taxon>Spermatophyta</taxon>
        <taxon>Magnoliopsida</taxon>
        <taxon>eudicotyledons</taxon>
        <taxon>Gunneridae</taxon>
        <taxon>Pentapetalae</taxon>
        <taxon>rosids</taxon>
        <taxon>malvids</taxon>
        <taxon>Malvales</taxon>
        <taxon>Malvaceae</taxon>
        <taxon>Malvoideae</taxon>
        <taxon>Gossypium</taxon>
    </lineage>
</organism>
<dbReference type="EMBL" id="SMMG02000005">
    <property type="protein sequence ID" value="KAA3473432.1"/>
    <property type="molecule type" value="Genomic_DNA"/>
</dbReference>
<evidence type="ECO:0000313" key="2">
    <source>
        <dbReference type="Proteomes" id="UP000325315"/>
    </source>
</evidence>
<keyword evidence="2" id="KW-1185">Reference proteome</keyword>
<dbReference type="CDD" id="cd00303">
    <property type="entry name" value="retropepsin_like"/>
    <property type="match status" value="1"/>
</dbReference>
<dbReference type="OrthoDB" id="1751327at2759"/>
<evidence type="ECO:0000313" key="1">
    <source>
        <dbReference type="EMBL" id="KAA3473432.1"/>
    </source>
</evidence>
<accession>A0A5B6VWX8</accession>